<feature type="domain" description="Peptidoglycan binding-like" evidence="3">
    <location>
        <begin position="342"/>
        <end position="380"/>
    </location>
</feature>
<name>A0ABN6RYB8_9BACT</name>
<dbReference type="InterPro" id="IPR036366">
    <property type="entry name" value="PGBDSf"/>
</dbReference>
<evidence type="ECO:0000259" key="3">
    <source>
        <dbReference type="Pfam" id="PF01471"/>
    </source>
</evidence>
<dbReference type="InterPro" id="IPR036365">
    <property type="entry name" value="PGBD-like_sf"/>
</dbReference>
<protein>
    <recommendedName>
        <fullName evidence="3">Peptidoglycan binding-like domain-containing protein</fullName>
    </recommendedName>
</protein>
<proteinExistence type="predicted"/>
<evidence type="ECO:0000313" key="4">
    <source>
        <dbReference type="EMBL" id="BDQ34612.1"/>
    </source>
</evidence>
<dbReference type="EMBL" id="AP026708">
    <property type="protein sequence ID" value="BDQ34612.1"/>
    <property type="molecule type" value="Genomic_DNA"/>
</dbReference>
<feature type="compositionally biased region" description="Polar residues" evidence="1">
    <location>
        <begin position="275"/>
        <end position="292"/>
    </location>
</feature>
<feature type="chain" id="PRO_5046805023" description="Peptidoglycan binding-like domain-containing protein" evidence="2">
    <location>
        <begin position="23"/>
        <end position="400"/>
    </location>
</feature>
<reference evidence="4" key="1">
    <citation type="submission" date="2022-08" db="EMBL/GenBank/DDBJ databases">
        <title>Genome Sequence of the sulphate-reducing bacterium, Pseudodesulfovibrio portus JCM14722.</title>
        <authorList>
            <person name="Kondo R."/>
            <person name="Kataoka T."/>
        </authorList>
    </citation>
    <scope>NUCLEOTIDE SEQUENCE</scope>
    <source>
        <strain evidence="4">JCM 14722</strain>
    </source>
</reference>
<organism evidence="4 5">
    <name type="scientific">Pseudodesulfovibrio portus</name>
    <dbReference type="NCBI Taxonomy" id="231439"/>
    <lineage>
        <taxon>Bacteria</taxon>
        <taxon>Pseudomonadati</taxon>
        <taxon>Thermodesulfobacteriota</taxon>
        <taxon>Desulfovibrionia</taxon>
        <taxon>Desulfovibrionales</taxon>
        <taxon>Desulfovibrionaceae</taxon>
    </lineage>
</organism>
<dbReference type="SUPFAM" id="SSF47090">
    <property type="entry name" value="PGBD-like"/>
    <property type="match status" value="1"/>
</dbReference>
<gene>
    <name evidence="4" type="ORF">JCM14722_21540</name>
</gene>
<dbReference type="RefSeq" id="WP_264981511.1">
    <property type="nucleotide sequence ID" value="NZ_AP026708.1"/>
</dbReference>
<sequence length="400" mass="43939">MRHLRLILILLLILATATPVSAREAKKWPPDAMDVSYTLAAELTGQRGLSFISFAPGVRDYLAAGSEGEYNAFTRSRISPLFYSNSNPGNRYNAEVGGSIHLYDGYNRLVSMQYSTQYAVNGKRINVTQALAIMSSPSNLSLETYMVPMEEFKDGLPESRRGDWPTLYTFAREHAYTSADPDRGQRAYLVMTFVMNRLPADALFEVVVSPREKAWRTLDNIAKDKQTYLDYDGWRVHMFVAQLNPSSLRQRFYCNYFYTPGAGIPEAARKRIQAASFSSKPEGSPAGQSRANYQAPAPQASTAPPAPQAVAPRQAPATPGAAGGQGPVGRGLSFLNPLFPDDTTLIQTRLAQLGHYTGAVDGSFGPMTQKAMDDFAVRHGFPKGQWSLGLQKALFRGTGL</sequence>
<dbReference type="Gene3D" id="1.10.101.10">
    <property type="entry name" value="PGBD-like superfamily/PGBD"/>
    <property type="match status" value="1"/>
</dbReference>
<evidence type="ECO:0000256" key="1">
    <source>
        <dbReference type="SAM" id="MobiDB-lite"/>
    </source>
</evidence>
<dbReference type="InterPro" id="IPR002477">
    <property type="entry name" value="Peptidoglycan-bd-like"/>
</dbReference>
<evidence type="ECO:0000313" key="5">
    <source>
        <dbReference type="Proteomes" id="UP001061361"/>
    </source>
</evidence>
<accession>A0ABN6RYB8</accession>
<feature type="region of interest" description="Disordered" evidence="1">
    <location>
        <begin position="274"/>
        <end position="327"/>
    </location>
</feature>
<feature type="signal peptide" evidence="2">
    <location>
        <begin position="1"/>
        <end position="22"/>
    </location>
</feature>
<dbReference type="Proteomes" id="UP001061361">
    <property type="component" value="Chromosome"/>
</dbReference>
<feature type="compositionally biased region" description="Low complexity" evidence="1">
    <location>
        <begin position="294"/>
        <end position="320"/>
    </location>
</feature>
<keyword evidence="5" id="KW-1185">Reference proteome</keyword>
<evidence type="ECO:0000256" key="2">
    <source>
        <dbReference type="SAM" id="SignalP"/>
    </source>
</evidence>
<keyword evidence="2" id="KW-0732">Signal</keyword>
<dbReference type="Pfam" id="PF01471">
    <property type="entry name" value="PG_binding_1"/>
    <property type="match status" value="1"/>
</dbReference>